<feature type="non-terminal residue" evidence="2">
    <location>
        <position position="145"/>
    </location>
</feature>
<comment type="caution">
    <text evidence="2">The sequence shown here is derived from an EMBL/GenBank/DDBJ whole genome shotgun (WGS) entry which is preliminary data.</text>
</comment>
<evidence type="ECO:0000256" key="1">
    <source>
        <dbReference type="SAM" id="MobiDB-lite"/>
    </source>
</evidence>
<evidence type="ECO:0000313" key="2">
    <source>
        <dbReference type="EMBL" id="GAG82898.1"/>
    </source>
</evidence>
<protein>
    <submittedName>
        <fullName evidence="2">Uncharacterized protein</fullName>
    </submittedName>
</protein>
<dbReference type="EMBL" id="BART01012591">
    <property type="protein sequence ID" value="GAG82898.1"/>
    <property type="molecule type" value="Genomic_DNA"/>
</dbReference>
<name>X1BFK6_9ZZZZ</name>
<proteinExistence type="predicted"/>
<dbReference type="AlphaFoldDB" id="X1BFK6"/>
<reference evidence="2" key="1">
    <citation type="journal article" date="2014" name="Front. Microbiol.">
        <title>High frequency of phylogenetically diverse reductive dehalogenase-homologous genes in deep subseafloor sedimentary metagenomes.</title>
        <authorList>
            <person name="Kawai M."/>
            <person name="Futagami T."/>
            <person name="Toyoda A."/>
            <person name="Takaki Y."/>
            <person name="Nishi S."/>
            <person name="Hori S."/>
            <person name="Arai W."/>
            <person name="Tsubouchi T."/>
            <person name="Morono Y."/>
            <person name="Uchiyama I."/>
            <person name="Ito T."/>
            <person name="Fujiyama A."/>
            <person name="Inagaki F."/>
            <person name="Takami H."/>
        </authorList>
    </citation>
    <scope>NUCLEOTIDE SEQUENCE</scope>
    <source>
        <strain evidence="2">Expedition CK06-06</strain>
    </source>
</reference>
<accession>X1BFK6</accession>
<gene>
    <name evidence="2" type="ORF">S01H4_26200</name>
</gene>
<sequence length="145" mass="15751">MNWINTPVPDGEINELTWYIGDLIIGEIAIFSVDIIVDEFCSGGEIASVVVYPEDGSAISVPRYYHATGDEGLGYYNVEHKYESRLVRLENIEPNLGEDGNIETDTFVITVLGGSNTVDVTTKAGNTPPQGEESTLNVGDTIIQP</sequence>
<organism evidence="2">
    <name type="scientific">marine sediment metagenome</name>
    <dbReference type="NCBI Taxonomy" id="412755"/>
    <lineage>
        <taxon>unclassified sequences</taxon>
        <taxon>metagenomes</taxon>
        <taxon>ecological metagenomes</taxon>
    </lineage>
</organism>
<feature type="region of interest" description="Disordered" evidence="1">
    <location>
        <begin position="123"/>
        <end position="145"/>
    </location>
</feature>